<evidence type="ECO:0000256" key="1">
    <source>
        <dbReference type="SAM" id="Phobius"/>
    </source>
</evidence>
<feature type="transmembrane region" description="Helical" evidence="1">
    <location>
        <begin position="21"/>
        <end position="47"/>
    </location>
</feature>
<evidence type="ECO:0000313" key="2">
    <source>
        <dbReference type="EMBL" id="SEC84034.1"/>
    </source>
</evidence>
<proteinExistence type="predicted"/>
<dbReference type="STRING" id="57704.SAMN04489793_3325"/>
<accession>A0A1H4VUS9</accession>
<dbReference type="AlphaFoldDB" id="A0A1H4VUS9"/>
<dbReference type="RefSeq" id="WP_068742997.1">
    <property type="nucleotide sequence ID" value="NZ_FNSA01000003.1"/>
</dbReference>
<keyword evidence="1" id="KW-1133">Transmembrane helix</keyword>
<keyword evidence="1" id="KW-0812">Transmembrane</keyword>
<sequence>MASVLKMLKFSEWKRSTLNRAMLYSAIAWPFAIVLSIFSVLLSYGAISKVPKAIDVNRAYSNIVAAQNFAYDSLLLWMAGTTSSEKRLMQRSSAGPNITLSQVPFEVRDIRPAAVVPYKGSDADEWQIVFAVTFVPPGSSSAQTNNYQVTLLDARDQNFQLLLWPVIVNPASKPFKVDSKYGDPVDKNGPLGKSLTRFATAYLASPDSSPTLGQYVSNGFGAPIASSPYTSVELLEVRAERGSPQLSSATEGTTLHVMARVKAMASLQTWSIMDLPLTVQLRGNDVWVVDKIDSPIGWGSITYSK</sequence>
<name>A0A1H4VUS9_TSUTY</name>
<gene>
    <name evidence="2" type="ORF">SAMN04489793_3325</name>
</gene>
<keyword evidence="3" id="KW-1185">Reference proteome</keyword>
<reference evidence="3" key="1">
    <citation type="submission" date="2016-10" db="EMBL/GenBank/DDBJ databases">
        <authorList>
            <person name="Varghese N."/>
            <person name="Submissions S."/>
        </authorList>
    </citation>
    <scope>NUCLEOTIDE SEQUENCE [LARGE SCALE GENOMIC DNA]</scope>
    <source>
        <strain evidence="3">DSM 44234</strain>
    </source>
</reference>
<dbReference type="EMBL" id="FNSA01000003">
    <property type="protein sequence ID" value="SEC84034.1"/>
    <property type="molecule type" value="Genomic_DNA"/>
</dbReference>
<organism evidence="2 3">
    <name type="scientific">Tsukamurella tyrosinosolvens</name>
    <dbReference type="NCBI Taxonomy" id="57704"/>
    <lineage>
        <taxon>Bacteria</taxon>
        <taxon>Bacillati</taxon>
        <taxon>Actinomycetota</taxon>
        <taxon>Actinomycetes</taxon>
        <taxon>Mycobacteriales</taxon>
        <taxon>Tsukamurellaceae</taxon>
        <taxon>Tsukamurella</taxon>
    </lineage>
</organism>
<evidence type="ECO:0008006" key="4">
    <source>
        <dbReference type="Google" id="ProtNLM"/>
    </source>
</evidence>
<protein>
    <recommendedName>
        <fullName evidence="4">Conjugative transposon protein TcpC</fullName>
    </recommendedName>
</protein>
<evidence type="ECO:0000313" key="3">
    <source>
        <dbReference type="Proteomes" id="UP000182241"/>
    </source>
</evidence>
<dbReference type="Proteomes" id="UP000182241">
    <property type="component" value="Unassembled WGS sequence"/>
</dbReference>
<dbReference type="OrthoDB" id="4640401at2"/>
<keyword evidence="1" id="KW-0472">Membrane</keyword>